<sequence>MSMPPPPQQPQYPHQPQQPQYPYGQQPPQAPPPPGPYGSPYPQQQPYPQQPYPPQPYPQQPYPGWGAPPMGPPPKKRGVGLALGIVGGVVGLSVLGSVGGFGALLGTDFPTAEHKLTLPHELVDGKYTLAQDLSDTEGQKVEDEADGAWDAKDVHALVGRYSPGGDDSKGMLLVSSMYGRFKNEDDVRSNMLKGATDADGVTVVEPEKDVTPSGSDVTISCEVLTQKQSTLTLTYPVCAWADGNTAAVIGEVDLALKDSADVDLDAAARDTVKVRDEMIKPIG</sequence>
<dbReference type="EMBL" id="MCGQ01000009">
    <property type="protein sequence ID" value="OXY97265.1"/>
    <property type="molecule type" value="Genomic_DNA"/>
</dbReference>
<feature type="compositionally biased region" description="Pro residues" evidence="1">
    <location>
        <begin position="28"/>
        <end position="61"/>
    </location>
</feature>
<dbReference type="OrthoDB" id="4333093at2"/>
<feature type="region of interest" description="Disordered" evidence="1">
    <location>
        <begin position="1"/>
        <end position="73"/>
    </location>
</feature>
<proteinExistence type="predicted"/>
<comment type="caution">
    <text evidence="3">The sequence shown here is derived from an EMBL/GenBank/DDBJ whole genome shotgun (WGS) entry which is preliminary data.</text>
</comment>
<reference evidence="3 4" key="1">
    <citation type="submission" date="2016-07" db="EMBL/GenBank/DDBJ databases">
        <title>Draft genome of Streptomyces diastatochromogenes.</title>
        <authorList>
            <person name="Podduturi R."/>
            <person name="Lukassen M.B."/>
            <person name="Clausen N."/>
            <person name="Nielsen J.L."/>
            <person name="Jorgensen N.O."/>
        </authorList>
    </citation>
    <scope>NUCLEOTIDE SEQUENCE [LARGE SCALE GENOMIC DNA]</scope>
    <source>
        <strain evidence="3 4">DSM 40608</strain>
    </source>
</reference>
<evidence type="ECO:0000256" key="2">
    <source>
        <dbReference type="SAM" id="Phobius"/>
    </source>
</evidence>
<organism evidence="3 4">
    <name type="scientific">Streptomyces diastatochromogenes</name>
    <dbReference type="NCBI Taxonomy" id="42236"/>
    <lineage>
        <taxon>Bacteria</taxon>
        <taxon>Bacillati</taxon>
        <taxon>Actinomycetota</taxon>
        <taxon>Actinomycetes</taxon>
        <taxon>Kitasatosporales</taxon>
        <taxon>Streptomycetaceae</taxon>
        <taxon>Streptomyces</taxon>
    </lineage>
</organism>
<gene>
    <name evidence="3" type="ORF">BEK98_10095</name>
</gene>
<keyword evidence="2" id="KW-1133">Transmembrane helix</keyword>
<keyword evidence="2" id="KW-0472">Membrane</keyword>
<keyword evidence="2" id="KW-0812">Transmembrane</keyword>
<feature type="compositionally biased region" description="Pro residues" evidence="1">
    <location>
        <begin position="1"/>
        <end position="10"/>
    </location>
</feature>
<feature type="compositionally biased region" description="Low complexity" evidence="1">
    <location>
        <begin position="11"/>
        <end position="27"/>
    </location>
</feature>
<feature type="transmembrane region" description="Helical" evidence="2">
    <location>
        <begin position="79"/>
        <end position="105"/>
    </location>
</feature>
<dbReference type="SUPFAM" id="SSF81995">
    <property type="entry name" value="beta-sandwich domain of Sec23/24"/>
    <property type="match status" value="1"/>
</dbReference>
<name>A0A233SNQ8_STRDA</name>
<evidence type="ECO:0000313" key="3">
    <source>
        <dbReference type="EMBL" id="OXY97265.1"/>
    </source>
</evidence>
<evidence type="ECO:0000313" key="4">
    <source>
        <dbReference type="Proteomes" id="UP000215483"/>
    </source>
</evidence>
<protein>
    <submittedName>
        <fullName evidence="3">Uncharacterized protein</fullName>
    </submittedName>
</protein>
<dbReference type="Proteomes" id="UP000215483">
    <property type="component" value="Unassembled WGS sequence"/>
</dbReference>
<dbReference type="AlphaFoldDB" id="A0A233SNQ8"/>
<evidence type="ECO:0000256" key="1">
    <source>
        <dbReference type="SAM" id="MobiDB-lite"/>
    </source>
</evidence>
<accession>A0A233SNQ8</accession>
<keyword evidence="4" id="KW-1185">Reference proteome</keyword>